<dbReference type="Proteomes" id="UP000094444">
    <property type="component" value="Unassembled WGS sequence"/>
</dbReference>
<sequence>MVMTITTKNAKDKPQYIHGWVLGSSSFGTRQLRIGGILATVSKVLSLPAACFTSEVQNDVFEAVGCPATDAVCMAPVKAPCPVPRAGLAWPCCQSFASQYQVPDRPTEEQLNPLQLLHADLQASRHVVQEIDGGMEVGELISSHLSEQLRDSVNQRRSIKYKPGLQAVDLRQPQSAARLVAERDAPKDRTGPTCQSCPRALIDVAFQRRPRDPGPVATARILLESQPGGVVQFCAWPPAFLAARRSRALRLGLVTPFFAWVPMRKSARLTLGSAVHLSAPPVCLAYTHIIVVTRTSGSQYLIGFQHAGPLTVGAYFPPKFLRQHSILPIGLKKSPGVAPDPSGGTGIASETGRDGVLTASCCQEKAVI</sequence>
<dbReference type="InParanoid" id="A0A2P5HX56"/>
<keyword evidence="2" id="KW-1185">Reference proteome</keyword>
<proteinExistence type="predicted"/>
<reference evidence="1" key="1">
    <citation type="submission" date="2017-09" db="EMBL/GenBank/DDBJ databases">
        <title>Polyketide synthases of a Diaporthe helianthi virulent isolate.</title>
        <authorList>
            <person name="Baroncelli R."/>
        </authorList>
    </citation>
    <scope>NUCLEOTIDE SEQUENCE [LARGE SCALE GENOMIC DNA]</scope>
    <source>
        <strain evidence="1">7/96</strain>
    </source>
</reference>
<accession>A0A2P5HX56</accession>
<gene>
    <name evidence="1" type="ORF">DHEL01_v206765</name>
</gene>
<evidence type="ECO:0000313" key="2">
    <source>
        <dbReference type="Proteomes" id="UP000094444"/>
    </source>
</evidence>
<comment type="caution">
    <text evidence="1">The sequence shown here is derived from an EMBL/GenBank/DDBJ whole genome shotgun (WGS) entry which is preliminary data.</text>
</comment>
<protein>
    <submittedName>
        <fullName evidence="1">Uncharacterized protein</fullName>
    </submittedName>
</protein>
<dbReference type="AlphaFoldDB" id="A0A2P5HX56"/>
<dbReference type="EMBL" id="MAVT02000569">
    <property type="protein sequence ID" value="POS74838.1"/>
    <property type="molecule type" value="Genomic_DNA"/>
</dbReference>
<organism evidence="1 2">
    <name type="scientific">Diaporthe helianthi</name>
    <dbReference type="NCBI Taxonomy" id="158607"/>
    <lineage>
        <taxon>Eukaryota</taxon>
        <taxon>Fungi</taxon>
        <taxon>Dikarya</taxon>
        <taxon>Ascomycota</taxon>
        <taxon>Pezizomycotina</taxon>
        <taxon>Sordariomycetes</taxon>
        <taxon>Sordariomycetidae</taxon>
        <taxon>Diaporthales</taxon>
        <taxon>Diaporthaceae</taxon>
        <taxon>Diaporthe</taxon>
    </lineage>
</organism>
<evidence type="ECO:0000313" key="1">
    <source>
        <dbReference type="EMBL" id="POS74838.1"/>
    </source>
</evidence>
<name>A0A2P5HX56_DIAHE</name>